<evidence type="ECO:0000256" key="3">
    <source>
        <dbReference type="ARBA" id="ARBA00022692"/>
    </source>
</evidence>
<evidence type="ECO:0000256" key="7">
    <source>
        <dbReference type="ARBA" id="ARBA00029447"/>
    </source>
</evidence>
<dbReference type="GO" id="GO:0006935">
    <property type="term" value="P:chemotaxis"/>
    <property type="evidence" value="ECO:0007669"/>
    <property type="project" value="InterPro"/>
</dbReference>
<dbReference type="Pfam" id="PF00672">
    <property type="entry name" value="HAMP"/>
    <property type="match status" value="1"/>
</dbReference>
<comment type="similarity">
    <text evidence="7">Belongs to the methyl-accepting chemotaxis (MCP) protein family.</text>
</comment>
<comment type="subcellular location">
    <subcellularLocation>
        <location evidence="1">Cell membrane</location>
        <topology evidence="1">Multi-pass membrane protein</topology>
    </subcellularLocation>
</comment>
<dbReference type="AlphaFoldDB" id="A0A1H2I3P2"/>
<dbReference type="InterPro" id="IPR004010">
    <property type="entry name" value="Double_Cache_2"/>
</dbReference>
<evidence type="ECO:0000313" key="13">
    <source>
        <dbReference type="Proteomes" id="UP000243924"/>
    </source>
</evidence>
<dbReference type="PANTHER" id="PTHR32089">
    <property type="entry name" value="METHYL-ACCEPTING CHEMOTAXIS PROTEIN MCPB"/>
    <property type="match status" value="1"/>
</dbReference>
<dbReference type="SUPFAM" id="SSF58104">
    <property type="entry name" value="Methyl-accepting chemotaxis protein (MCP) signaling domain"/>
    <property type="match status" value="1"/>
</dbReference>
<keyword evidence="4 9" id="KW-1133">Transmembrane helix</keyword>
<dbReference type="SMART" id="SM00283">
    <property type="entry name" value="MA"/>
    <property type="match status" value="1"/>
</dbReference>
<dbReference type="Gene3D" id="3.30.450.20">
    <property type="entry name" value="PAS domain"/>
    <property type="match status" value="1"/>
</dbReference>
<evidence type="ECO:0000256" key="1">
    <source>
        <dbReference type="ARBA" id="ARBA00004651"/>
    </source>
</evidence>
<evidence type="ECO:0000313" key="12">
    <source>
        <dbReference type="EMBL" id="SDU38654.1"/>
    </source>
</evidence>
<dbReference type="SMART" id="SM01049">
    <property type="entry name" value="Cache_2"/>
    <property type="match status" value="1"/>
</dbReference>
<dbReference type="CDD" id="cd11386">
    <property type="entry name" value="MCP_signal"/>
    <property type="match status" value="1"/>
</dbReference>
<dbReference type="InterPro" id="IPR004090">
    <property type="entry name" value="Chemotax_Me-accpt_rcpt"/>
</dbReference>
<dbReference type="GO" id="GO:0004888">
    <property type="term" value="F:transmembrane signaling receptor activity"/>
    <property type="evidence" value="ECO:0007669"/>
    <property type="project" value="InterPro"/>
</dbReference>
<dbReference type="RefSeq" id="WP_092389993.1">
    <property type="nucleotide sequence ID" value="NZ_LT629787.1"/>
</dbReference>
<evidence type="ECO:0000259" key="10">
    <source>
        <dbReference type="PROSITE" id="PS50111"/>
    </source>
</evidence>
<dbReference type="EMBL" id="LT629787">
    <property type="protein sequence ID" value="SDU38654.1"/>
    <property type="molecule type" value="Genomic_DNA"/>
</dbReference>
<evidence type="ECO:0000256" key="2">
    <source>
        <dbReference type="ARBA" id="ARBA00022475"/>
    </source>
</evidence>
<dbReference type="PRINTS" id="PR00260">
    <property type="entry name" value="CHEMTRNSDUCR"/>
</dbReference>
<dbReference type="OrthoDB" id="2489132at2"/>
<protein>
    <submittedName>
        <fullName evidence="12">Methyl-accepting chemotaxis sensory transducer with Cache sensor</fullName>
    </submittedName>
</protein>
<dbReference type="Proteomes" id="UP000243924">
    <property type="component" value="Chromosome I"/>
</dbReference>
<evidence type="ECO:0000256" key="6">
    <source>
        <dbReference type="ARBA" id="ARBA00023224"/>
    </source>
</evidence>
<keyword evidence="3 9" id="KW-0812">Transmembrane</keyword>
<feature type="domain" description="HAMP" evidence="11">
    <location>
        <begin position="212"/>
        <end position="266"/>
    </location>
</feature>
<evidence type="ECO:0000256" key="5">
    <source>
        <dbReference type="ARBA" id="ARBA00023136"/>
    </source>
</evidence>
<evidence type="ECO:0000256" key="8">
    <source>
        <dbReference type="PROSITE-ProRule" id="PRU00284"/>
    </source>
</evidence>
<organism evidence="12 13">
    <name type="scientific">Halopseudomonas salegens</name>
    <dbReference type="NCBI Taxonomy" id="1434072"/>
    <lineage>
        <taxon>Bacteria</taxon>
        <taxon>Pseudomonadati</taxon>
        <taxon>Pseudomonadota</taxon>
        <taxon>Gammaproteobacteria</taxon>
        <taxon>Pseudomonadales</taxon>
        <taxon>Pseudomonadaceae</taxon>
        <taxon>Halopseudomonas</taxon>
    </lineage>
</organism>
<dbReference type="CDD" id="cd06225">
    <property type="entry name" value="HAMP"/>
    <property type="match status" value="1"/>
</dbReference>
<name>A0A1H2I3P2_9GAMM</name>
<gene>
    <name evidence="12" type="ORF">SAMN05216210_3525</name>
</gene>
<dbReference type="PROSITE" id="PS50885">
    <property type="entry name" value="HAMP"/>
    <property type="match status" value="1"/>
</dbReference>
<dbReference type="PROSITE" id="PS50111">
    <property type="entry name" value="CHEMOTAXIS_TRANSDUC_2"/>
    <property type="match status" value="1"/>
</dbReference>
<keyword evidence="2" id="KW-1003">Cell membrane</keyword>
<dbReference type="InterPro" id="IPR004089">
    <property type="entry name" value="MCPsignal_dom"/>
</dbReference>
<evidence type="ECO:0000256" key="4">
    <source>
        <dbReference type="ARBA" id="ARBA00022989"/>
    </source>
</evidence>
<evidence type="ECO:0000256" key="9">
    <source>
        <dbReference type="SAM" id="Phobius"/>
    </source>
</evidence>
<evidence type="ECO:0000259" key="11">
    <source>
        <dbReference type="PROSITE" id="PS50885"/>
    </source>
</evidence>
<dbReference type="GO" id="GO:0005886">
    <property type="term" value="C:plasma membrane"/>
    <property type="evidence" value="ECO:0007669"/>
    <property type="project" value="UniProtKB-SubCell"/>
</dbReference>
<reference evidence="13" key="1">
    <citation type="submission" date="2016-10" db="EMBL/GenBank/DDBJ databases">
        <authorList>
            <person name="Varghese N."/>
            <person name="Submissions S."/>
        </authorList>
    </citation>
    <scope>NUCLEOTIDE SEQUENCE [LARGE SCALE GENOMIC DNA]</scope>
    <source>
        <strain evidence="13">CECT 8338</strain>
    </source>
</reference>
<proteinExistence type="inferred from homology"/>
<dbReference type="InterPro" id="IPR003660">
    <property type="entry name" value="HAMP_dom"/>
</dbReference>
<dbReference type="GO" id="GO:0007165">
    <property type="term" value="P:signal transduction"/>
    <property type="evidence" value="ECO:0007669"/>
    <property type="project" value="UniProtKB-KW"/>
</dbReference>
<feature type="transmembrane region" description="Helical" evidence="9">
    <location>
        <begin position="192"/>
        <end position="211"/>
    </location>
</feature>
<dbReference type="Gene3D" id="1.10.287.950">
    <property type="entry name" value="Methyl-accepting chemotaxis protein"/>
    <property type="match status" value="1"/>
</dbReference>
<accession>A0A1H2I3P2</accession>
<dbReference type="PANTHER" id="PTHR32089:SF119">
    <property type="entry name" value="METHYL-ACCEPTING CHEMOTAXIS PROTEIN CTPL"/>
    <property type="match status" value="1"/>
</dbReference>
<keyword evidence="6 8" id="KW-0807">Transducer</keyword>
<dbReference type="Pfam" id="PF08269">
    <property type="entry name" value="dCache_2"/>
    <property type="match status" value="1"/>
</dbReference>
<keyword evidence="13" id="KW-1185">Reference proteome</keyword>
<dbReference type="STRING" id="1434072.SAMN05216210_3525"/>
<sequence>MLFRTLPISLRLWLILVFSLVLLLALGSLLLVQLNAQLHAGKVEMTRNVVASTSGVLGHYHQLERNGELTREQAQQAAMEQIRGLRYAGQEYYWINDLHPRMVMHPTNPALEGEDLSGYRDPDGKALFNEMVAVARSSGAGLVEYRWPKPGATEPVEKVSYVQLFEPWGWVLGSGVYIDDIRALFRQQALQAFGLILVVALLLALLVGLIGRSINRPLAATVDALADIAEGEGDLTHRLDTQGRDELAGLAGHFNAFTGKLAALVRRLLGSAQSLDTAATELGNMAQRTQQHSAEQSQQMEQVATAVNEVSYAVQDVAKHAEQAAEQVRTADDAAREGQTAVHQGVAEAQQLASTMTRAVTTMQDVERETAQIGKVLDVIQAIAEQTNLLALNAAIEAARAGEQGRGFAVVADEVRLLAQRTQSSTAEIHQMIETLRAYVSEAVKVIGESSQATERTVTRVNETGERLQDIVNALQQVSGLNQSIASATLQQSHVVEEINRNVTSVAGLARDNAAAADQASAAGAQLTALAQDLNRLLGDFRV</sequence>
<dbReference type="FunFam" id="1.10.287.950:FF:000001">
    <property type="entry name" value="Methyl-accepting chemotaxis sensory transducer"/>
    <property type="match status" value="1"/>
</dbReference>
<dbReference type="Pfam" id="PF00015">
    <property type="entry name" value="MCPsignal"/>
    <property type="match status" value="1"/>
</dbReference>
<keyword evidence="5 9" id="KW-0472">Membrane</keyword>
<feature type="domain" description="Methyl-accepting transducer" evidence="10">
    <location>
        <begin position="271"/>
        <end position="507"/>
    </location>
</feature>
<dbReference type="SMART" id="SM00304">
    <property type="entry name" value="HAMP"/>
    <property type="match status" value="2"/>
</dbReference>
<dbReference type="InterPro" id="IPR033480">
    <property type="entry name" value="sCache_2"/>
</dbReference>
<feature type="transmembrane region" description="Helical" evidence="9">
    <location>
        <begin position="12"/>
        <end position="32"/>
    </location>
</feature>